<comment type="subunit">
    <text evidence="6">Heterodimer of a TEP1-N chain and an TEP1-C chain non-covalently linked. Forms a complex composed of TEP1-N and TEP1-C heterodimer, LRIM1 and APL1C; the interaction stabilizes TEP1-N and TEP1-C heterodimer, prevents its binding to tissues while circulating in the hemolymph and protects the thioester bond from hydrolysis. Mature TEP1 and to a lesser extent full-length TEP1 interact with SPCLIP1; the interaction is induced by microbial infection.</text>
</comment>
<dbReference type="InterPro" id="IPR011626">
    <property type="entry name" value="Alpha-macroglobulin_TED"/>
</dbReference>
<evidence type="ECO:0000256" key="8">
    <source>
        <dbReference type="SAM" id="SignalP"/>
    </source>
</evidence>
<dbReference type="InterPro" id="IPR019742">
    <property type="entry name" value="MacrogloblnA2_CS"/>
</dbReference>
<dbReference type="Gene3D" id="2.60.40.2950">
    <property type="match status" value="1"/>
</dbReference>
<dbReference type="Pfam" id="PF07677">
    <property type="entry name" value="A2M_recep"/>
    <property type="match status" value="1"/>
</dbReference>
<dbReference type="Gene3D" id="6.20.50.160">
    <property type="match status" value="1"/>
</dbReference>
<evidence type="ECO:0000313" key="13">
    <source>
        <dbReference type="Proteomes" id="UP001054837"/>
    </source>
</evidence>
<keyword evidence="3" id="KW-1015">Disulfide bond</keyword>
<dbReference type="Gene3D" id="2.60.120.1540">
    <property type="match status" value="1"/>
</dbReference>
<protein>
    <recommendedName>
        <fullName evidence="7">TEP1-F</fullName>
    </recommendedName>
</protein>
<dbReference type="PROSITE" id="PS00477">
    <property type="entry name" value="ALPHA_2_MACROGLOBULIN"/>
    <property type="match status" value="1"/>
</dbReference>
<dbReference type="SUPFAM" id="SSF48239">
    <property type="entry name" value="Terpenoid cyclases/Protein prenyltransferases"/>
    <property type="match status" value="1"/>
</dbReference>
<dbReference type="Pfam" id="PF07703">
    <property type="entry name" value="A2M_BRD"/>
    <property type="match status" value="1"/>
</dbReference>
<dbReference type="InterPro" id="IPR050473">
    <property type="entry name" value="A2M/Complement_sys"/>
</dbReference>
<feature type="domain" description="Alpha-2-macroglobulin" evidence="10">
    <location>
        <begin position="699"/>
        <end position="790"/>
    </location>
</feature>
<gene>
    <name evidence="12" type="primary">CD109</name>
    <name evidence="12" type="ORF">CDAR_387131</name>
</gene>
<evidence type="ECO:0000313" key="12">
    <source>
        <dbReference type="EMBL" id="GIY83062.1"/>
    </source>
</evidence>
<dbReference type="InterPro" id="IPR008930">
    <property type="entry name" value="Terpenoid_cyclase/PrenylTrfase"/>
</dbReference>
<comment type="function">
    <text evidence="5">Binds covalently through a thioester bond to the pathogen surface resulting in pathogen clearance.</text>
</comment>
<evidence type="ECO:0000259" key="10">
    <source>
        <dbReference type="SMART" id="SM01360"/>
    </source>
</evidence>
<dbReference type="SMART" id="SM01419">
    <property type="entry name" value="Thiol-ester_cl"/>
    <property type="match status" value="1"/>
</dbReference>
<dbReference type="Gene3D" id="2.60.40.1940">
    <property type="match status" value="1"/>
</dbReference>
<dbReference type="InterPro" id="IPR047565">
    <property type="entry name" value="Alpha-macroglob_thiol-ester_cl"/>
</dbReference>
<dbReference type="SUPFAM" id="SSF49410">
    <property type="entry name" value="Alpha-macroglobulin receptor domain"/>
    <property type="match status" value="1"/>
</dbReference>
<dbReference type="SMART" id="SM01360">
    <property type="entry name" value="A2M"/>
    <property type="match status" value="1"/>
</dbReference>
<dbReference type="Pfam" id="PF00207">
    <property type="entry name" value="A2M"/>
    <property type="match status" value="1"/>
</dbReference>
<dbReference type="FunFam" id="2.60.40.1930:FF:000001">
    <property type="entry name" value="CD109 isoform 3"/>
    <property type="match status" value="1"/>
</dbReference>
<evidence type="ECO:0000256" key="2">
    <source>
        <dbReference type="ARBA" id="ARBA00022966"/>
    </source>
</evidence>
<dbReference type="InterPro" id="IPR009048">
    <property type="entry name" value="A-macroglobulin_rcpt-bd"/>
</dbReference>
<evidence type="ECO:0000259" key="9">
    <source>
        <dbReference type="SMART" id="SM01359"/>
    </source>
</evidence>
<comment type="caution">
    <text evidence="12">The sequence shown here is derived from an EMBL/GenBank/DDBJ whole genome shotgun (WGS) entry which is preliminary data.</text>
</comment>
<proteinExistence type="predicted"/>
<evidence type="ECO:0000256" key="5">
    <source>
        <dbReference type="ARBA" id="ARBA00057615"/>
    </source>
</evidence>
<feature type="chain" id="PRO_5043674669" description="TEP1-F" evidence="8">
    <location>
        <begin position="25"/>
        <end position="1472"/>
    </location>
</feature>
<feature type="domain" description="Alpha-macroglobulin receptor-binding" evidence="11">
    <location>
        <begin position="1317"/>
        <end position="1406"/>
    </location>
</feature>
<keyword evidence="13" id="KW-1185">Reference proteome</keyword>
<dbReference type="Proteomes" id="UP001054837">
    <property type="component" value="Unassembled WGS sequence"/>
</dbReference>
<reference evidence="12 13" key="1">
    <citation type="submission" date="2021-06" db="EMBL/GenBank/DDBJ databases">
        <title>Caerostris darwini draft genome.</title>
        <authorList>
            <person name="Kono N."/>
            <person name="Arakawa K."/>
        </authorList>
    </citation>
    <scope>NUCLEOTIDE SEQUENCE [LARGE SCALE GENOMIC DNA]</scope>
</reference>
<name>A0AAV4WJT3_9ARAC</name>
<dbReference type="Pfam" id="PF17791">
    <property type="entry name" value="MG3"/>
    <property type="match status" value="1"/>
</dbReference>
<keyword evidence="4" id="KW-0325">Glycoprotein</keyword>
<dbReference type="InterPro" id="IPR041813">
    <property type="entry name" value="A2M_TED"/>
</dbReference>
<dbReference type="InterPro" id="IPR013783">
    <property type="entry name" value="Ig-like_fold"/>
</dbReference>
<organism evidence="12 13">
    <name type="scientific">Caerostris darwini</name>
    <dbReference type="NCBI Taxonomy" id="1538125"/>
    <lineage>
        <taxon>Eukaryota</taxon>
        <taxon>Metazoa</taxon>
        <taxon>Ecdysozoa</taxon>
        <taxon>Arthropoda</taxon>
        <taxon>Chelicerata</taxon>
        <taxon>Arachnida</taxon>
        <taxon>Araneae</taxon>
        <taxon>Araneomorphae</taxon>
        <taxon>Entelegynae</taxon>
        <taxon>Araneoidea</taxon>
        <taxon>Araneidae</taxon>
        <taxon>Caerostris</taxon>
    </lineage>
</organism>
<dbReference type="Gene3D" id="2.60.40.10">
    <property type="entry name" value="Immunoglobulins"/>
    <property type="match status" value="2"/>
</dbReference>
<evidence type="ECO:0000259" key="11">
    <source>
        <dbReference type="SMART" id="SM01361"/>
    </source>
</evidence>
<evidence type="ECO:0000256" key="4">
    <source>
        <dbReference type="ARBA" id="ARBA00023180"/>
    </source>
</evidence>
<keyword evidence="1 8" id="KW-0732">Signal</keyword>
<dbReference type="Gene3D" id="2.20.130.20">
    <property type="match status" value="1"/>
</dbReference>
<dbReference type="InterPro" id="IPR001599">
    <property type="entry name" value="Macroglobln_a2"/>
</dbReference>
<dbReference type="Gene3D" id="1.50.10.20">
    <property type="match status" value="1"/>
</dbReference>
<feature type="signal peptide" evidence="8">
    <location>
        <begin position="1"/>
        <end position="24"/>
    </location>
</feature>
<dbReference type="InterPro" id="IPR041555">
    <property type="entry name" value="MG3"/>
</dbReference>
<dbReference type="SMART" id="SM01361">
    <property type="entry name" value="A2M_recep"/>
    <property type="match status" value="1"/>
</dbReference>
<dbReference type="GO" id="GO:0004866">
    <property type="term" value="F:endopeptidase inhibitor activity"/>
    <property type="evidence" value="ECO:0007669"/>
    <property type="project" value="InterPro"/>
</dbReference>
<dbReference type="Gene3D" id="2.60.40.1930">
    <property type="match status" value="2"/>
</dbReference>
<evidence type="ECO:0000256" key="6">
    <source>
        <dbReference type="ARBA" id="ARBA00063781"/>
    </source>
</evidence>
<dbReference type="Gene3D" id="2.60.40.690">
    <property type="entry name" value="Alpha-macroglobulin, receptor-binding domain"/>
    <property type="match status" value="1"/>
</dbReference>
<dbReference type="SMART" id="SM01359">
    <property type="entry name" value="A2M_N_2"/>
    <property type="match status" value="1"/>
</dbReference>
<dbReference type="CDD" id="cd02897">
    <property type="entry name" value="A2M_2"/>
    <property type="match status" value="1"/>
</dbReference>
<sequence length="1472" mass="165540">MVYFSSVLTALVFALFCFNTSVLSQRNSPVYTVIAPSKLRPDIVYHVSITVHDAPSPVDFNVQIFGTNEDRIPVSVLKDVHIDPKQTQVVDFELFDWKPGDYTLEVIGQGGLTVRNSTKLIFEHKSYSVYIQTDRPVYKPGQLVQFRVIVTNPYLLPRSSQLPIDLLVKDGHGNSIREWKNVFPTNGVASAEFLLADRPVLGEWAVHVNVEGQKFHKNFTVAEFIMPTYEVHIELPFYTTYNKSDVEATITAMHSYGKAVKGEVTLTVAPRTRYNKLNVRPYESFQTKARIDGTVVIYLNLLKDLSLRTDFFKREIEFFALVEEEETGHKYNTTNTMWIYDKDIKIDLIRTSETFKPGLKYTAFLKVSHQDETPVSNSRGQLELLYGYTIREEDWKKELYTVPRNGIVKLEFLPPNDENVLFLNMRAIYSGLTYYLDRIDAAVSPSNNFIQAVLITPNPKAQETVEMEVNATEPINHLVYQVIGRGNILLAKTIPVPNQKVYRFNFRAPNAMAPKGRVLVYYVRSTNNEIVADSVTFDVEGLFKTSITVSTNVKETQPGRQVDINLRTTPNALVGVLGIDLGILKLKSGNDITLEEVIEDLETYDGGQMTKFNPPWYRRRKRSLSWPGSKSAGLIFADSGSVIMTNALLLNTDNEDLFTENVIRIDENSNNAPIQPPSELPEAIVPESRLVIRKKYPETWLWINTTAGNDGLAFISHAVPDSLASYKITAFSVHPTDGLGIATSPSDITVSRPFFITMTLPYTVLMGEDLAIQVVVFNYDTKAITAEVSMENRKGEFDFTVAGKDSGNLEYQNRRTKIVRIPPSEGIPVSFLIVPKKVGFIEIKVSAATSLLGDSLTKRLHVQPEGSTQHYNKALFIDLRTSSDIIKHNISTIIPRNAIRDSGKILLSATVDLMGPSIKAIDKLLYMPTGCGEQNLITIVPRVIIMEYLSKTNRLTTAIRNQHIGGLRNGYQRQLTYKREDGSFSTFGERDRSGSTWLTAYATRAFSLAKKYIFIDPEVLNKALEWIIQKQSSDGSFEEPGEVHHKALQGGTENGAALTAFVLMALFEAKAQDKYGQQMIIAQRYIERELVSSSSPYVVAIVSYTLHLVDSPSKDRAFQMLINMAEKHEDQMFWDNKESQVNMTDKQSDYWFLAPSIDVETAAYAIRTFALRSDPAGGLPVLKWLISKQNRNGGFSSTQDTVVALHAISEHSLFITPTFSSLDVKFTYPNGQKNLQVSYARSLNMEEIEIPSDVPFVEVEVTGTGIGIVQVSKSFNLAVSGEAPQFFLNALLDKTSTASYLQLSICSHQRERRNDTSNMAVMEVGLPSGYVADVDALPSILQINKVKRVETQLQDTSVVIYFDRLDKEESCVTVPAHRIHKVARQRRAPVKVYDFYSQAKSARMFYRPHKTVLCDICDEDDCGEGCYREETTSEESPLGSFGVANVPNYLSFFVLLITSPWFSKMKILSFLL</sequence>
<keyword evidence="2" id="KW-0882">Thioester bond</keyword>
<evidence type="ECO:0000256" key="3">
    <source>
        <dbReference type="ARBA" id="ARBA00023157"/>
    </source>
</evidence>
<dbReference type="Pfam" id="PF07678">
    <property type="entry name" value="TED_complement"/>
    <property type="match status" value="1"/>
</dbReference>
<dbReference type="InterPro" id="IPR002890">
    <property type="entry name" value="MG2"/>
</dbReference>
<dbReference type="Pfam" id="PF01835">
    <property type="entry name" value="MG2"/>
    <property type="match status" value="1"/>
</dbReference>
<dbReference type="EMBL" id="BPLQ01014773">
    <property type="protein sequence ID" value="GIY83062.1"/>
    <property type="molecule type" value="Genomic_DNA"/>
</dbReference>
<accession>A0AAV4WJT3</accession>
<dbReference type="InterPro" id="IPR036595">
    <property type="entry name" value="A-macroglobulin_rcpt-bd_sf"/>
</dbReference>
<dbReference type="GO" id="GO:0005615">
    <property type="term" value="C:extracellular space"/>
    <property type="evidence" value="ECO:0007669"/>
    <property type="project" value="InterPro"/>
</dbReference>
<evidence type="ECO:0000256" key="1">
    <source>
        <dbReference type="ARBA" id="ARBA00022729"/>
    </source>
</evidence>
<evidence type="ECO:0000256" key="7">
    <source>
        <dbReference type="ARBA" id="ARBA00078071"/>
    </source>
</evidence>
<feature type="domain" description="Alpha-2-macroglobulin bait region" evidence="9">
    <location>
        <begin position="450"/>
        <end position="586"/>
    </location>
</feature>
<dbReference type="PANTHER" id="PTHR11412">
    <property type="entry name" value="MACROGLOBULIN / COMPLEMENT"/>
    <property type="match status" value="1"/>
</dbReference>
<dbReference type="PANTHER" id="PTHR11412:SF136">
    <property type="entry name" value="CD109 ANTIGEN"/>
    <property type="match status" value="1"/>
</dbReference>
<dbReference type="InterPro" id="IPR011625">
    <property type="entry name" value="A2M_N_BRD"/>
</dbReference>